<dbReference type="GO" id="GO:0016787">
    <property type="term" value="F:hydrolase activity"/>
    <property type="evidence" value="ECO:0007669"/>
    <property type="project" value="UniProtKB-KW"/>
</dbReference>
<dbReference type="EC" id="3.4.24.-" evidence="3"/>
<protein>
    <submittedName>
        <fullName evidence="3">M23 family metallopeptidase</fullName>
        <ecNumber evidence="3">3.4.24.-</ecNumber>
    </submittedName>
</protein>
<evidence type="ECO:0000259" key="2">
    <source>
        <dbReference type="Pfam" id="PF01551"/>
    </source>
</evidence>
<dbReference type="CDD" id="cd12797">
    <property type="entry name" value="M23_peptidase"/>
    <property type="match status" value="1"/>
</dbReference>
<dbReference type="RefSeq" id="WP_316002081.1">
    <property type="nucleotide sequence ID" value="NZ_JAWDIU010000008.1"/>
</dbReference>
<evidence type="ECO:0000313" key="3">
    <source>
        <dbReference type="EMBL" id="MDU0328486.1"/>
    </source>
</evidence>
<dbReference type="EMBL" id="JAWDIU010000008">
    <property type="protein sequence ID" value="MDU0328486.1"/>
    <property type="molecule type" value="Genomic_DNA"/>
</dbReference>
<accession>A0ABU3S016</accession>
<keyword evidence="4" id="KW-1185">Reference proteome</keyword>
<keyword evidence="1" id="KW-1133">Transmembrane helix</keyword>
<reference evidence="3 4" key="1">
    <citation type="submission" date="2023-09" db="EMBL/GenBank/DDBJ databases">
        <title>Microbacterium fusihabitans sp. nov., Microbacterium phycihabitans sp. nov., and Microbacterium cervinum sp. nov., isolated from dried seaweeds of beach.</title>
        <authorList>
            <person name="Lee S.D."/>
        </authorList>
    </citation>
    <scope>NUCLEOTIDE SEQUENCE [LARGE SCALE GENOMIC DNA]</scope>
    <source>
        <strain evidence="3 4">KSW2-21</strain>
    </source>
</reference>
<dbReference type="InterPro" id="IPR050570">
    <property type="entry name" value="Cell_wall_metabolism_enzyme"/>
</dbReference>
<dbReference type="PANTHER" id="PTHR21666:SF270">
    <property type="entry name" value="MUREIN HYDROLASE ACTIVATOR ENVC"/>
    <property type="match status" value="1"/>
</dbReference>
<organism evidence="3 4">
    <name type="scientific">Microbacterium algihabitans</name>
    <dbReference type="NCBI Taxonomy" id="3075992"/>
    <lineage>
        <taxon>Bacteria</taxon>
        <taxon>Bacillati</taxon>
        <taxon>Actinomycetota</taxon>
        <taxon>Actinomycetes</taxon>
        <taxon>Micrococcales</taxon>
        <taxon>Microbacteriaceae</taxon>
        <taxon>Microbacterium</taxon>
    </lineage>
</organism>
<keyword evidence="3" id="KW-0378">Hydrolase</keyword>
<evidence type="ECO:0000313" key="4">
    <source>
        <dbReference type="Proteomes" id="UP001256673"/>
    </source>
</evidence>
<gene>
    <name evidence="3" type="ORF">RWH43_17135</name>
</gene>
<dbReference type="InterPro" id="IPR011055">
    <property type="entry name" value="Dup_hybrid_motif"/>
</dbReference>
<dbReference type="InterPro" id="IPR016047">
    <property type="entry name" value="M23ase_b-sheet_dom"/>
</dbReference>
<dbReference type="SUPFAM" id="SSF51261">
    <property type="entry name" value="Duplicated hybrid motif"/>
    <property type="match status" value="1"/>
</dbReference>
<comment type="caution">
    <text evidence="3">The sequence shown here is derived from an EMBL/GenBank/DDBJ whole genome shotgun (WGS) entry which is preliminary data.</text>
</comment>
<dbReference type="Gene3D" id="2.70.70.10">
    <property type="entry name" value="Glucose Permease (Domain IIA)"/>
    <property type="match status" value="1"/>
</dbReference>
<feature type="domain" description="M23ase beta-sheet core" evidence="2">
    <location>
        <begin position="251"/>
        <end position="348"/>
    </location>
</feature>
<dbReference type="Pfam" id="PF01551">
    <property type="entry name" value="Peptidase_M23"/>
    <property type="match status" value="1"/>
</dbReference>
<proteinExistence type="predicted"/>
<keyword evidence="1" id="KW-0812">Transmembrane</keyword>
<dbReference type="Proteomes" id="UP001256673">
    <property type="component" value="Unassembled WGS sequence"/>
</dbReference>
<feature type="transmembrane region" description="Helical" evidence="1">
    <location>
        <begin position="7"/>
        <end position="29"/>
    </location>
</feature>
<keyword evidence="1" id="KW-0472">Membrane</keyword>
<evidence type="ECO:0000256" key="1">
    <source>
        <dbReference type="SAM" id="Phobius"/>
    </source>
</evidence>
<dbReference type="PANTHER" id="PTHR21666">
    <property type="entry name" value="PEPTIDASE-RELATED"/>
    <property type="match status" value="1"/>
</dbReference>
<sequence>MPGPKAGGVYAIAAAPILVIGLLLGFVVVGSDNCEPASAADPRSGVSIDPDSIPQTEIAGYGHEQLVNAANVIQAGKDLGLNVRDQTIGVMTAMGESSLRNIDYGDWETGGVTNPDGSPTTSIGLFQQQDGWGTRKERLNPYTSSTKFFQAMIQKVPDRESLEPTIVAHRTQVNADPYHYTRFWDGAVQIVEGLTGVKTGLNPGDGSASGGACDPTVPGSVNAQGWASPGAGPITSPYGFRVHPITGDVRLHAGTDLAGGGCDGPIWAAQDGTVTFRGFDSGGNGVIAIDHGGGVTTRYLHMYDSGMLSNVGDKVKAGQQIARVGSSGGSTACHLHFEVMVNGENIDPEPYMTAVGIQLGQ</sequence>
<name>A0ABU3S016_9MICO</name>